<dbReference type="AlphaFoldDB" id="A0A1Q8CPP8"/>
<accession>A0A1Q8CPP8</accession>
<name>A0A1Q8CPP8_9PSEU</name>
<dbReference type="Gene3D" id="3.40.50.720">
    <property type="entry name" value="NAD(P)-binding Rossmann-like Domain"/>
    <property type="match status" value="1"/>
</dbReference>
<dbReference type="STRING" id="1912961.BU204_17120"/>
<dbReference type="Pfam" id="PF01408">
    <property type="entry name" value="GFO_IDH_MocA"/>
    <property type="match status" value="1"/>
</dbReference>
<dbReference type="GO" id="GO:0016491">
    <property type="term" value="F:oxidoreductase activity"/>
    <property type="evidence" value="ECO:0007669"/>
    <property type="project" value="UniProtKB-KW"/>
</dbReference>
<dbReference type="SUPFAM" id="SSF55347">
    <property type="entry name" value="Glyceraldehyde-3-phosphate dehydrogenase-like, C-terminal domain"/>
    <property type="match status" value="1"/>
</dbReference>
<keyword evidence="1" id="KW-0560">Oxidoreductase</keyword>
<dbReference type="Pfam" id="PF14100">
    <property type="entry name" value="DUF6807"/>
    <property type="match status" value="1"/>
</dbReference>
<evidence type="ECO:0000313" key="5">
    <source>
        <dbReference type="Proteomes" id="UP000185596"/>
    </source>
</evidence>
<dbReference type="Proteomes" id="UP000185596">
    <property type="component" value="Unassembled WGS sequence"/>
</dbReference>
<dbReference type="InterPro" id="IPR036291">
    <property type="entry name" value="NAD(P)-bd_dom_sf"/>
</dbReference>
<dbReference type="EMBL" id="MSIE01000030">
    <property type="protein sequence ID" value="OLF16308.1"/>
    <property type="molecule type" value="Genomic_DNA"/>
</dbReference>
<dbReference type="InterPro" id="IPR050463">
    <property type="entry name" value="Gfo/Idh/MocA_oxidrdct_glycsds"/>
</dbReference>
<dbReference type="GO" id="GO:0000166">
    <property type="term" value="F:nucleotide binding"/>
    <property type="evidence" value="ECO:0007669"/>
    <property type="project" value="InterPro"/>
</dbReference>
<sequence length="660" mass="71036">MSGGADPVRVVLAGARGHGRWHLDNLRRLTVAGLVELVGVCDVAPVDDAELVGLGEPDQSADLPRLIERTGAEITVLVTPIHTHRELALAALHAGSHLLLEKPPAATLADFELIATAVRDTGLACQVGFQTLGSDAIPFLRKQIAGGQLGRVAGIGVAGAWERPAAYFERAPWAGRRRLDGVAVTDGALTNPFAHAVATALAVAEAEQLGAVAEVDVELYRANAIESDDTSCLRLRLANGLVVTVAVTLCAPRRTEPYLVVHGEAGRAELVYTRDEVTVTPNGASASVSSHGRTDLLENLVDHVRADAQLLAPLARTGAFMQVLEAVRLAPDPRPIPVGHQELRRDARRRVVGRVLPGIEELTARSARALALYSELDVPWAPAEQVLRAGDRDVASYRWRVDLPETVSPRPYLHPVRTLAGAQVSELAPPDHVHHLGVGVAIADVCGNNFWGGRTYVAGQGPTWRRDHGTQRHLRFARREADGLVEHLEWLDPDGLPVLAEERSIRSCVLDGTGWVLDVAFTLTHLGEGPLAIRSSATKGRPGAGYGGFFWRAPGSATRRTVFTQHGEGEEQVNERRAPWVAMCGTNPDGQDWTLVLAQHGSADPWFVRVREYPGIGPALAWEQPLVVTGALTRRVITVIVDGRLDRAASAALIDRTTER</sequence>
<evidence type="ECO:0000256" key="1">
    <source>
        <dbReference type="ARBA" id="ARBA00023002"/>
    </source>
</evidence>
<comment type="caution">
    <text evidence="4">The sequence shown here is derived from an EMBL/GenBank/DDBJ whole genome shotgun (WGS) entry which is preliminary data.</text>
</comment>
<dbReference type="PANTHER" id="PTHR43818">
    <property type="entry name" value="BCDNA.GH03377"/>
    <property type="match status" value="1"/>
</dbReference>
<dbReference type="PANTHER" id="PTHR43818:SF11">
    <property type="entry name" value="BCDNA.GH03377"/>
    <property type="match status" value="1"/>
</dbReference>
<proteinExistence type="predicted"/>
<evidence type="ECO:0000259" key="2">
    <source>
        <dbReference type="Pfam" id="PF01408"/>
    </source>
</evidence>
<evidence type="ECO:0000259" key="3">
    <source>
        <dbReference type="Pfam" id="PF22725"/>
    </source>
</evidence>
<dbReference type="InterPro" id="IPR029475">
    <property type="entry name" value="DUF6807"/>
</dbReference>
<dbReference type="SUPFAM" id="SSF51735">
    <property type="entry name" value="NAD(P)-binding Rossmann-fold domains"/>
    <property type="match status" value="1"/>
</dbReference>
<dbReference type="InterPro" id="IPR000683">
    <property type="entry name" value="Gfo/Idh/MocA-like_OxRdtase_N"/>
</dbReference>
<evidence type="ECO:0000313" key="4">
    <source>
        <dbReference type="EMBL" id="OLF16308.1"/>
    </source>
</evidence>
<reference evidence="4 5" key="1">
    <citation type="submission" date="2016-12" db="EMBL/GenBank/DDBJ databases">
        <title>The draft genome sequence of Actinophytocola sp. 11-183.</title>
        <authorList>
            <person name="Wang W."/>
            <person name="Yuan L."/>
        </authorList>
    </citation>
    <scope>NUCLEOTIDE SEQUENCE [LARGE SCALE GENOMIC DNA]</scope>
    <source>
        <strain evidence="4 5">11-183</strain>
    </source>
</reference>
<feature type="domain" description="GFO/IDH/MocA-like oxidoreductase" evidence="3">
    <location>
        <begin position="140"/>
        <end position="268"/>
    </location>
</feature>
<dbReference type="RefSeq" id="WP_075126690.1">
    <property type="nucleotide sequence ID" value="NZ_MSIE01000030.1"/>
</dbReference>
<dbReference type="OrthoDB" id="9812981at2"/>
<protein>
    <submittedName>
        <fullName evidence="4">Dehydrogenase</fullName>
    </submittedName>
</protein>
<dbReference type="Gene3D" id="3.30.360.10">
    <property type="entry name" value="Dihydrodipicolinate Reductase, domain 2"/>
    <property type="match status" value="1"/>
</dbReference>
<feature type="domain" description="Gfo/Idh/MocA-like oxidoreductase N-terminal" evidence="2">
    <location>
        <begin position="9"/>
        <end position="129"/>
    </location>
</feature>
<gene>
    <name evidence="4" type="ORF">BU204_17120</name>
</gene>
<dbReference type="InterPro" id="IPR055170">
    <property type="entry name" value="GFO_IDH_MocA-like_dom"/>
</dbReference>
<dbReference type="Pfam" id="PF22725">
    <property type="entry name" value="GFO_IDH_MocA_C3"/>
    <property type="match status" value="1"/>
</dbReference>
<organism evidence="4 5">
    <name type="scientific">Actinophytocola xanthii</name>
    <dbReference type="NCBI Taxonomy" id="1912961"/>
    <lineage>
        <taxon>Bacteria</taxon>
        <taxon>Bacillati</taxon>
        <taxon>Actinomycetota</taxon>
        <taxon>Actinomycetes</taxon>
        <taxon>Pseudonocardiales</taxon>
        <taxon>Pseudonocardiaceae</taxon>
    </lineage>
</organism>
<keyword evidence="5" id="KW-1185">Reference proteome</keyword>